<evidence type="ECO:0000313" key="1">
    <source>
        <dbReference type="Proteomes" id="UP000095280"/>
    </source>
</evidence>
<dbReference type="AlphaFoldDB" id="A0A1I8IZV4"/>
<evidence type="ECO:0000313" key="2">
    <source>
        <dbReference type="WBParaSite" id="maker-uti_cns_0045422-snap-gene-1.21-mRNA-1"/>
    </source>
</evidence>
<accession>A0A1I8IZV4</accession>
<protein>
    <submittedName>
        <fullName evidence="2 3">Tyrosine-protein phosphatase domain-containing protein</fullName>
    </submittedName>
</protein>
<dbReference type="Proteomes" id="UP000095280">
    <property type="component" value="Unplaced"/>
</dbReference>
<keyword evidence="1" id="KW-1185">Reference proteome</keyword>
<evidence type="ECO:0000313" key="3">
    <source>
        <dbReference type="WBParaSite" id="maker-uti_cns_0046034-snap-gene-0.21-mRNA-1"/>
    </source>
</evidence>
<reference evidence="2 3" key="1">
    <citation type="submission" date="2016-11" db="UniProtKB">
        <authorList>
            <consortium name="WormBaseParasite"/>
        </authorList>
    </citation>
    <scope>IDENTIFICATION</scope>
</reference>
<dbReference type="InterPro" id="IPR029021">
    <property type="entry name" value="Prot-tyrosine_phosphatase-like"/>
</dbReference>
<name>A0A1I8IZV4_9PLAT</name>
<proteinExistence type="predicted"/>
<dbReference type="SUPFAM" id="SSF52799">
    <property type="entry name" value="(Phosphotyrosine protein) phosphatases II"/>
    <property type="match status" value="1"/>
</dbReference>
<sequence length="292" mass="34433">MDSIIEVIQHVFLGSSSATENSDLLREHGVTHLLGASHAYNLRERRIRFGGLILGCKNVFVTDTLLEVVEECNEYIHFCRKNGFNLLVHSPRSLPLSNLLIAFYLTTVSNCSLSDTVQLLRQFRPDHDLSVYKREWNHFETPHGPCSDEIAHLDETWGEKQPTLTYFDYAILTQLHMEARRISRRRASRRSVQISESQHDQLLTWKALEEHRRSLLLDKTVKEETQRREMKERRREEKYQISYAPDYKLTYDCHEFDESIFHNNRVVDFYLPSSIDSMLRLQRVSTYRQVIS</sequence>
<dbReference type="WBParaSite" id="maker-uti_cns_0045422-snap-gene-1.21-mRNA-1">
    <property type="protein sequence ID" value="maker-uti_cns_0045422-snap-gene-1.21-mRNA-1"/>
    <property type="gene ID" value="maker-uti_cns_0045422-snap-gene-1.21"/>
</dbReference>
<organism evidence="1 2">
    <name type="scientific">Macrostomum lignano</name>
    <dbReference type="NCBI Taxonomy" id="282301"/>
    <lineage>
        <taxon>Eukaryota</taxon>
        <taxon>Metazoa</taxon>
        <taxon>Spiralia</taxon>
        <taxon>Lophotrochozoa</taxon>
        <taxon>Platyhelminthes</taxon>
        <taxon>Rhabditophora</taxon>
        <taxon>Macrostomorpha</taxon>
        <taxon>Macrostomida</taxon>
        <taxon>Macrostomidae</taxon>
        <taxon>Macrostomum</taxon>
    </lineage>
</organism>
<dbReference type="Gene3D" id="3.90.190.10">
    <property type="entry name" value="Protein tyrosine phosphatase superfamily"/>
    <property type="match status" value="1"/>
</dbReference>
<dbReference type="WBParaSite" id="maker-uti_cns_0046034-snap-gene-0.21-mRNA-1">
    <property type="protein sequence ID" value="maker-uti_cns_0046034-snap-gene-0.21-mRNA-1"/>
    <property type="gene ID" value="maker-uti_cns_0046034-snap-gene-0.21"/>
</dbReference>